<name>A0ABR8FW53_9NOSO</name>
<dbReference type="PROSITE" id="PS51186">
    <property type="entry name" value="GNAT"/>
    <property type="match status" value="1"/>
</dbReference>
<proteinExistence type="predicted"/>
<dbReference type="EMBL" id="JACJTB010000011">
    <property type="protein sequence ID" value="MBD2594956.1"/>
    <property type="molecule type" value="Genomic_DNA"/>
</dbReference>
<dbReference type="InterPro" id="IPR000182">
    <property type="entry name" value="GNAT_dom"/>
</dbReference>
<evidence type="ECO:0000259" key="2">
    <source>
        <dbReference type="PROSITE" id="PS51186"/>
    </source>
</evidence>
<gene>
    <name evidence="3" type="ORF">H6G74_11525</name>
</gene>
<dbReference type="Pfam" id="PF13508">
    <property type="entry name" value="Acetyltransf_7"/>
    <property type="match status" value="1"/>
</dbReference>
<organism evidence="3 4">
    <name type="scientific">Nostoc spongiaeforme FACHB-130</name>
    <dbReference type="NCBI Taxonomy" id="1357510"/>
    <lineage>
        <taxon>Bacteria</taxon>
        <taxon>Bacillati</taxon>
        <taxon>Cyanobacteriota</taxon>
        <taxon>Cyanophyceae</taxon>
        <taxon>Nostocales</taxon>
        <taxon>Nostocaceae</taxon>
        <taxon>Nostoc</taxon>
    </lineage>
</organism>
<dbReference type="CDD" id="cd04301">
    <property type="entry name" value="NAT_SF"/>
    <property type="match status" value="1"/>
</dbReference>
<evidence type="ECO:0000256" key="1">
    <source>
        <dbReference type="SAM" id="MobiDB-lite"/>
    </source>
</evidence>
<dbReference type="InterPro" id="IPR016181">
    <property type="entry name" value="Acyl_CoA_acyltransferase"/>
</dbReference>
<reference evidence="3 4" key="1">
    <citation type="journal article" date="2020" name="ISME J.">
        <title>Comparative genomics reveals insights into cyanobacterial evolution and habitat adaptation.</title>
        <authorList>
            <person name="Chen M.Y."/>
            <person name="Teng W.K."/>
            <person name="Zhao L."/>
            <person name="Hu C.X."/>
            <person name="Zhou Y.K."/>
            <person name="Han B.P."/>
            <person name="Song L.R."/>
            <person name="Shu W.S."/>
        </authorList>
    </citation>
    <scope>NUCLEOTIDE SEQUENCE [LARGE SCALE GENOMIC DNA]</scope>
    <source>
        <strain evidence="3 4">FACHB-130</strain>
    </source>
</reference>
<dbReference type="Gene3D" id="3.40.630.30">
    <property type="match status" value="1"/>
</dbReference>
<evidence type="ECO:0000313" key="3">
    <source>
        <dbReference type="EMBL" id="MBD2594956.1"/>
    </source>
</evidence>
<dbReference type="SUPFAM" id="SSF55729">
    <property type="entry name" value="Acyl-CoA N-acyltransferases (Nat)"/>
    <property type="match status" value="1"/>
</dbReference>
<feature type="domain" description="N-acetyltransferase" evidence="2">
    <location>
        <begin position="12"/>
        <end position="143"/>
    </location>
</feature>
<evidence type="ECO:0000313" key="4">
    <source>
        <dbReference type="Proteomes" id="UP000603457"/>
    </source>
</evidence>
<keyword evidence="4" id="KW-1185">Reference proteome</keyword>
<dbReference type="RefSeq" id="WP_190967795.1">
    <property type="nucleotide sequence ID" value="NZ_JACJTB010000011.1"/>
</dbReference>
<protein>
    <submittedName>
        <fullName evidence="3">GNAT family N-acetyltransferase</fullName>
    </submittedName>
</protein>
<comment type="caution">
    <text evidence="3">The sequence shown here is derived from an EMBL/GenBank/DDBJ whole genome shotgun (WGS) entry which is preliminary data.</text>
</comment>
<sequence length="177" mass="19903">MYTQDLSLPSGCVMRQATSTDKWSIRLLVFSAKLDPTQLRWQQFSVIECEGNLIACGQLRNFPGAQELGSLVVKSTWRGRGLGSLLTQHLISQAAQPLYLECLGEQLSRFYSRFGFVEVTFVNLPPSLQPKFRVSQLAKKLLRVPVVFMKYQGSGRLEDKGDKGEKGDEGKRQINDC</sequence>
<feature type="region of interest" description="Disordered" evidence="1">
    <location>
        <begin position="158"/>
        <end position="177"/>
    </location>
</feature>
<accession>A0ABR8FW53</accession>
<dbReference type="Proteomes" id="UP000603457">
    <property type="component" value="Unassembled WGS sequence"/>
</dbReference>